<dbReference type="CDD" id="cd02966">
    <property type="entry name" value="TlpA_like_family"/>
    <property type="match status" value="1"/>
</dbReference>
<dbReference type="RefSeq" id="WP_190210964.1">
    <property type="nucleotide sequence ID" value="NZ_BNBO01000011.1"/>
</dbReference>
<evidence type="ECO:0000259" key="2">
    <source>
        <dbReference type="PROSITE" id="PS51352"/>
    </source>
</evidence>
<reference evidence="3" key="1">
    <citation type="journal article" date="2014" name="Int. J. Syst. Evol. Microbiol.">
        <title>Complete genome sequence of Corynebacterium casei LMG S-19264T (=DSM 44701T), isolated from a smear-ripened cheese.</title>
        <authorList>
            <consortium name="US DOE Joint Genome Institute (JGI-PGF)"/>
            <person name="Walter F."/>
            <person name="Albersmeier A."/>
            <person name="Kalinowski J."/>
            <person name="Ruckert C."/>
        </authorList>
    </citation>
    <scope>NUCLEOTIDE SEQUENCE</scope>
    <source>
        <strain evidence="3">JCM 4646</strain>
    </source>
</reference>
<feature type="domain" description="Thioredoxin" evidence="2">
    <location>
        <begin position="42"/>
        <end position="176"/>
    </location>
</feature>
<dbReference type="InterPro" id="IPR013766">
    <property type="entry name" value="Thioredoxin_domain"/>
</dbReference>
<evidence type="ECO:0000256" key="1">
    <source>
        <dbReference type="SAM" id="MobiDB-lite"/>
    </source>
</evidence>
<evidence type="ECO:0000313" key="4">
    <source>
        <dbReference type="Proteomes" id="UP000617734"/>
    </source>
</evidence>
<name>A0A919FMD1_9ACTN</name>
<dbReference type="InterPro" id="IPR036249">
    <property type="entry name" value="Thioredoxin-like_sf"/>
</dbReference>
<accession>A0A919FMD1</accession>
<dbReference type="PROSITE" id="PS51352">
    <property type="entry name" value="THIOREDOXIN_2"/>
    <property type="match status" value="1"/>
</dbReference>
<dbReference type="GO" id="GO:0016491">
    <property type="term" value="F:oxidoreductase activity"/>
    <property type="evidence" value="ECO:0007669"/>
    <property type="project" value="InterPro"/>
</dbReference>
<organism evidence="3 4">
    <name type="scientific">Kitasatospora indigofera</name>
    <dbReference type="NCBI Taxonomy" id="67307"/>
    <lineage>
        <taxon>Bacteria</taxon>
        <taxon>Bacillati</taxon>
        <taxon>Actinomycetota</taxon>
        <taxon>Actinomycetes</taxon>
        <taxon>Kitasatosporales</taxon>
        <taxon>Streptomycetaceae</taxon>
        <taxon>Kitasatospora</taxon>
    </lineage>
</organism>
<reference evidence="3" key="2">
    <citation type="submission" date="2020-09" db="EMBL/GenBank/DDBJ databases">
        <authorList>
            <person name="Sun Q."/>
            <person name="Ohkuma M."/>
        </authorList>
    </citation>
    <scope>NUCLEOTIDE SEQUENCE</scope>
    <source>
        <strain evidence="3">JCM 4646</strain>
    </source>
</reference>
<dbReference type="Proteomes" id="UP000617734">
    <property type="component" value="Unassembled WGS sequence"/>
</dbReference>
<proteinExistence type="predicted"/>
<dbReference type="AlphaFoldDB" id="A0A919FMD1"/>
<feature type="region of interest" description="Disordered" evidence="1">
    <location>
        <begin position="28"/>
        <end position="59"/>
    </location>
</feature>
<dbReference type="Gene3D" id="3.40.30.10">
    <property type="entry name" value="Glutaredoxin"/>
    <property type="match status" value="1"/>
</dbReference>
<keyword evidence="4" id="KW-1185">Reference proteome</keyword>
<dbReference type="EMBL" id="BNBO01000011">
    <property type="protein sequence ID" value="GHH68678.1"/>
    <property type="molecule type" value="Genomic_DNA"/>
</dbReference>
<dbReference type="InterPro" id="IPR000866">
    <property type="entry name" value="AhpC/TSA"/>
</dbReference>
<dbReference type="PROSITE" id="PS00194">
    <property type="entry name" value="THIOREDOXIN_1"/>
    <property type="match status" value="1"/>
</dbReference>
<dbReference type="Pfam" id="PF00578">
    <property type="entry name" value="AhpC-TSA"/>
    <property type="match status" value="1"/>
</dbReference>
<dbReference type="GO" id="GO:0016209">
    <property type="term" value="F:antioxidant activity"/>
    <property type="evidence" value="ECO:0007669"/>
    <property type="project" value="InterPro"/>
</dbReference>
<dbReference type="GeneID" id="95353064"/>
<dbReference type="SUPFAM" id="SSF52833">
    <property type="entry name" value="Thioredoxin-like"/>
    <property type="match status" value="1"/>
</dbReference>
<gene>
    <name evidence="3" type="ORF">GCM10018781_26080</name>
</gene>
<dbReference type="InterPro" id="IPR017937">
    <property type="entry name" value="Thioredoxin_CS"/>
</dbReference>
<protein>
    <recommendedName>
        <fullName evidence="2">Thioredoxin domain-containing protein</fullName>
    </recommendedName>
</protein>
<evidence type="ECO:0000313" key="3">
    <source>
        <dbReference type="EMBL" id="GHH68678.1"/>
    </source>
</evidence>
<sequence length="176" mass="18148">MLVAAVVLIACLSVFNLVLTLAVARRSSGTTTSGNEPPANSLPDGSPLPEFTAHTHADGPISRDDLRGEAIVGFFSTTCLPCREQAPEFARLVRDIPGGRAQVLAFVKGGGAAEAELVGLLSPVARVVTEPAGHAGPSAAFGIVRWPSYLNVDAEGRITDRGQVSELAVPTPSPAP</sequence>
<comment type="caution">
    <text evidence="3">The sequence shown here is derived from an EMBL/GenBank/DDBJ whole genome shotgun (WGS) entry which is preliminary data.</text>
</comment>